<dbReference type="KEGG" id="csr:Cspa_c17440"/>
<dbReference type="AlphaFoldDB" id="M1MC59"/>
<reference evidence="1 2" key="1">
    <citation type="submission" date="2013-02" db="EMBL/GenBank/DDBJ databases">
        <title>Genome sequence of Clostridium saccharoperbutylacetonicum N1-4(HMT).</title>
        <authorList>
            <person name="Poehlein A."/>
            <person name="Daniel R."/>
        </authorList>
    </citation>
    <scope>NUCLEOTIDE SEQUENCE [LARGE SCALE GENOMIC DNA]</scope>
    <source>
        <strain evidence="2">N1-4(HMT)</strain>
    </source>
</reference>
<evidence type="ECO:0000313" key="2">
    <source>
        <dbReference type="Proteomes" id="UP000011728"/>
    </source>
</evidence>
<dbReference type="HOGENOM" id="CLU_3388827_0_0_9"/>
<keyword evidence="2" id="KW-1185">Reference proteome</keyword>
<protein>
    <submittedName>
        <fullName evidence="1">Uncharacterized protein</fullName>
    </submittedName>
</protein>
<sequence>MDEELIVMDIIVNYIHTVCSFTRLLNDMCVRK</sequence>
<proteinExistence type="predicted"/>
<name>M1MC59_9CLOT</name>
<dbReference type="Proteomes" id="UP000011728">
    <property type="component" value="Chromosome"/>
</dbReference>
<evidence type="ECO:0000313" key="1">
    <source>
        <dbReference type="EMBL" id="AGF55514.1"/>
    </source>
</evidence>
<gene>
    <name evidence="1" type="ORF">Cspa_c17440</name>
</gene>
<organism evidence="1 2">
    <name type="scientific">Clostridium saccharoperbutylacetonicum N1-4(HMT)</name>
    <dbReference type="NCBI Taxonomy" id="931276"/>
    <lineage>
        <taxon>Bacteria</taxon>
        <taxon>Bacillati</taxon>
        <taxon>Bacillota</taxon>
        <taxon>Clostridia</taxon>
        <taxon>Eubacteriales</taxon>
        <taxon>Clostridiaceae</taxon>
        <taxon>Clostridium</taxon>
    </lineage>
</organism>
<accession>M1MC59</accession>
<dbReference type="EMBL" id="CP004121">
    <property type="protein sequence ID" value="AGF55514.1"/>
    <property type="molecule type" value="Genomic_DNA"/>
</dbReference>